<dbReference type="EMBL" id="JAOB01000029">
    <property type="protein sequence ID" value="EUA56792.1"/>
    <property type="molecule type" value="Genomic_DNA"/>
</dbReference>
<dbReference type="PATRIC" id="fig|1299334.3.peg.2933"/>
<proteinExistence type="predicted"/>
<comment type="caution">
    <text evidence="1">The sequence shown here is derived from an EMBL/GenBank/DDBJ whole genome shotgun (WGS) entry which is preliminary data.</text>
</comment>
<evidence type="ECO:0000313" key="1">
    <source>
        <dbReference type="EMBL" id="EUA56792.1"/>
    </source>
</evidence>
<accession>X8CKB3</accession>
<dbReference type="AlphaFoldDB" id="X8CKB3"/>
<protein>
    <submittedName>
        <fullName evidence="1">Transcriptional regulator, LytR family domain protein</fullName>
    </submittedName>
</protein>
<organism evidence="1">
    <name type="scientific">Mycobacterium xenopi 4042</name>
    <dbReference type="NCBI Taxonomy" id="1299334"/>
    <lineage>
        <taxon>Bacteria</taxon>
        <taxon>Bacillati</taxon>
        <taxon>Actinomycetota</taxon>
        <taxon>Actinomycetes</taxon>
        <taxon>Mycobacteriales</taxon>
        <taxon>Mycobacteriaceae</taxon>
        <taxon>Mycobacterium</taxon>
    </lineage>
</organism>
<name>X8CKB3_MYCXE</name>
<sequence length="81" mass="8509">MPRAAADALTVDQGDHVWDLARLGWALRGATATMTVPIGEFTGSDSGSVVVWNHDAARQLFDALASDAPLPSGPRASNHKL</sequence>
<gene>
    <name evidence="1" type="primary">lytR1</name>
    <name evidence="1" type="ORF">I553_8846</name>
</gene>
<reference evidence="1" key="1">
    <citation type="submission" date="2014-01" db="EMBL/GenBank/DDBJ databases">
        <authorList>
            <person name="Brown-Elliot B."/>
            <person name="Wallace R."/>
            <person name="Lenaerts A."/>
            <person name="Ordway D."/>
            <person name="DeGroote M.A."/>
            <person name="Parker T."/>
            <person name="Sizemore C."/>
            <person name="Tallon L.J."/>
            <person name="Sadzewicz L.K."/>
            <person name="Sengamalay N."/>
            <person name="Fraser C.M."/>
            <person name="Hine E."/>
            <person name="Shefchek K.A."/>
            <person name="Das S.P."/>
            <person name="Tettelin H."/>
        </authorList>
    </citation>
    <scope>NUCLEOTIDE SEQUENCE [LARGE SCALE GENOMIC DNA]</scope>
    <source>
        <strain evidence="1">4042</strain>
    </source>
</reference>